<dbReference type="GO" id="GO:0015074">
    <property type="term" value="P:DNA integration"/>
    <property type="evidence" value="ECO:0007669"/>
    <property type="project" value="InterPro"/>
</dbReference>
<feature type="domain" description="Integrase catalytic" evidence="1">
    <location>
        <begin position="152"/>
        <end position="302"/>
    </location>
</feature>
<dbReference type="PANTHER" id="PTHR37984">
    <property type="entry name" value="PROTEIN CBG26694"/>
    <property type="match status" value="1"/>
</dbReference>
<dbReference type="InterPro" id="IPR036397">
    <property type="entry name" value="RNaseH_sf"/>
</dbReference>
<dbReference type="Proteomes" id="UP000318571">
    <property type="component" value="Chromosome 11"/>
</dbReference>
<gene>
    <name evidence="2" type="ORF">TCAL_05007</name>
</gene>
<dbReference type="PANTHER" id="PTHR37984:SF5">
    <property type="entry name" value="PROTEIN NYNRIN-LIKE"/>
    <property type="match status" value="1"/>
</dbReference>
<dbReference type="STRING" id="6832.A0A553PMM6"/>
<keyword evidence="3" id="KW-1185">Reference proteome</keyword>
<proteinExistence type="predicted"/>
<sequence length="538" mass="59824">AYSEAFYGHNGPPPINDANSNQQWVRLLRLALAPANQRTVGARFPDLRSPTVTYQGMANYLHEHLSNIKSEYLVLNTFLSSSQKPGEPFSSFFERVADLASRSGLPCQECRKQLIRHQAIRGTNSQVVRFSPLRNKWSVTELLTRAHEVELSSTASGMMLERDETVLAAGVQAEPVVGLTRFPVAVPVPPTASRHTIGALKAMFLKHGNPTVIRTDNATTFSSQAFEEFVKGSKIKHMFSPPHHPNSNPAECTMRLVGKAIKLSDQTRAVVNQALQQALQDYRDTPHPTTGAAPGTLMAGRDKSLSNKLGQIRSREWAWRKRQTNAKKPGPRVNLDLGQQVLIKNQARSSKFHPLFLPTPFKIIRKLREHTSCQWKGATVLTFEMSSVKGRISNLKGQITEKMNFIQANNKPDANEDRLWQQYSDVEDLAAKLANMYEDYILEATTEGEAKTFLREKEKAVTEVDSKIYVCGNLLMARPPRTSPSPSMSGTPSGPYIPTFRPISDMKPTPCLSSESSPPEMRVVWRNMSSLGGSGCLV</sequence>
<accession>A0A553PMM6</accession>
<dbReference type="GO" id="GO:0003676">
    <property type="term" value="F:nucleic acid binding"/>
    <property type="evidence" value="ECO:0007669"/>
    <property type="project" value="InterPro"/>
</dbReference>
<evidence type="ECO:0000313" key="2">
    <source>
        <dbReference type="EMBL" id="TRY78945.1"/>
    </source>
</evidence>
<protein>
    <recommendedName>
        <fullName evidence="1">Integrase catalytic domain-containing protein</fullName>
    </recommendedName>
</protein>
<reference evidence="2 3" key="1">
    <citation type="journal article" date="2018" name="Nat. Ecol. Evol.">
        <title>Genomic signatures of mitonuclear coevolution across populations of Tigriopus californicus.</title>
        <authorList>
            <person name="Barreto F.S."/>
            <person name="Watson E.T."/>
            <person name="Lima T.G."/>
            <person name="Willett C.S."/>
            <person name="Edmands S."/>
            <person name="Li W."/>
            <person name="Burton R.S."/>
        </authorList>
    </citation>
    <scope>NUCLEOTIDE SEQUENCE [LARGE SCALE GENOMIC DNA]</scope>
    <source>
        <strain evidence="2 3">San Diego</strain>
    </source>
</reference>
<name>A0A553PMM6_TIGCA</name>
<organism evidence="2 3">
    <name type="scientific">Tigriopus californicus</name>
    <name type="common">Marine copepod</name>
    <dbReference type="NCBI Taxonomy" id="6832"/>
    <lineage>
        <taxon>Eukaryota</taxon>
        <taxon>Metazoa</taxon>
        <taxon>Ecdysozoa</taxon>
        <taxon>Arthropoda</taxon>
        <taxon>Crustacea</taxon>
        <taxon>Multicrustacea</taxon>
        <taxon>Hexanauplia</taxon>
        <taxon>Copepoda</taxon>
        <taxon>Harpacticoida</taxon>
        <taxon>Harpacticidae</taxon>
        <taxon>Tigriopus</taxon>
    </lineage>
</organism>
<dbReference type="SUPFAM" id="SSF53098">
    <property type="entry name" value="Ribonuclease H-like"/>
    <property type="match status" value="1"/>
</dbReference>
<dbReference type="InterPro" id="IPR001584">
    <property type="entry name" value="Integrase_cat-core"/>
</dbReference>
<dbReference type="AlphaFoldDB" id="A0A553PMM6"/>
<dbReference type="Pfam" id="PF00665">
    <property type="entry name" value="rve"/>
    <property type="match status" value="1"/>
</dbReference>
<evidence type="ECO:0000313" key="3">
    <source>
        <dbReference type="Proteomes" id="UP000318571"/>
    </source>
</evidence>
<evidence type="ECO:0000259" key="1">
    <source>
        <dbReference type="PROSITE" id="PS50994"/>
    </source>
</evidence>
<dbReference type="PROSITE" id="PS50994">
    <property type="entry name" value="INTEGRASE"/>
    <property type="match status" value="1"/>
</dbReference>
<feature type="non-terminal residue" evidence="2">
    <location>
        <position position="1"/>
    </location>
</feature>
<dbReference type="InterPro" id="IPR012337">
    <property type="entry name" value="RNaseH-like_sf"/>
</dbReference>
<dbReference type="InterPro" id="IPR050951">
    <property type="entry name" value="Retrovirus_Pol_polyprotein"/>
</dbReference>
<comment type="caution">
    <text evidence="2">The sequence shown here is derived from an EMBL/GenBank/DDBJ whole genome shotgun (WGS) entry which is preliminary data.</text>
</comment>
<dbReference type="EMBL" id="VCGU01000003">
    <property type="protein sequence ID" value="TRY78945.1"/>
    <property type="molecule type" value="Genomic_DNA"/>
</dbReference>
<dbReference type="Gene3D" id="3.30.420.10">
    <property type="entry name" value="Ribonuclease H-like superfamily/Ribonuclease H"/>
    <property type="match status" value="1"/>
</dbReference>